<feature type="chain" id="PRO_5019710877" description="Tetratricopeptide repeat protein" evidence="2">
    <location>
        <begin position="28"/>
        <end position="132"/>
    </location>
</feature>
<dbReference type="Proteomes" id="UP000276984">
    <property type="component" value="Chromosome"/>
</dbReference>
<dbReference type="EMBL" id="CP032707">
    <property type="protein sequence ID" value="AYG95172.1"/>
    <property type="molecule type" value="Genomic_DNA"/>
</dbReference>
<proteinExistence type="predicted"/>
<feature type="region of interest" description="Disordered" evidence="1">
    <location>
        <begin position="108"/>
        <end position="132"/>
    </location>
</feature>
<keyword evidence="4" id="KW-1185">Reference proteome</keyword>
<sequence length="132" mass="14360">MFFKHISAIAAASVMAGILTTATPAHAEWRKAESDRFIVYSDVGERQLRNFVQDLESYDRVLRFRMGLPGDVAQALLSQERNAEAIALLEPLVNHPHGSTAAARALLARARGKETPAEDAGEATADEADEEV</sequence>
<feature type="signal peptide" evidence="2">
    <location>
        <begin position="1"/>
        <end position="27"/>
    </location>
</feature>
<evidence type="ECO:0008006" key="5">
    <source>
        <dbReference type="Google" id="ProtNLM"/>
    </source>
</evidence>
<name>A0A494RMD4_9CAUL</name>
<protein>
    <recommendedName>
        <fullName evidence="5">Tetratricopeptide repeat protein</fullName>
    </recommendedName>
</protein>
<accession>A0A494RMD4</accession>
<evidence type="ECO:0000256" key="2">
    <source>
        <dbReference type="SAM" id="SignalP"/>
    </source>
</evidence>
<dbReference type="OrthoDB" id="5523615at2"/>
<evidence type="ECO:0000313" key="4">
    <source>
        <dbReference type="Proteomes" id="UP000276984"/>
    </source>
</evidence>
<feature type="compositionally biased region" description="Acidic residues" evidence="1">
    <location>
        <begin position="117"/>
        <end position="132"/>
    </location>
</feature>
<keyword evidence="2" id="KW-0732">Signal</keyword>
<dbReference type="AlphaFoldDB" id="A0A494RMD4"/>
<gene>
    <name evidence="3" type="ORF">D8I30_08240</name>
</gene>
<reference evidence="3 4" key="1">
    <citation type="submission" date="2018-10" db="EMBL/GenBank/DDBJ databases">
        <title>Complete genome sequence of Brevundimonas naejangsanensis BRV3.</title>
        <authorList>
            <person name="Berrios L."/>
            <person name="Ely B."/>
        </authorList>
    </citation>
    <scope>NUCLEOTIDE SEQUENCE [LARGE SCALE GENOMIC DNA]</scope>
    <source>
        <strain evidence="3 4">BRV3</strain>
    </source>
</reference>
<evidence type="ECO:0000256" key="1">
    <source>
        <dbReference type="SAM" id="MobiDB-lite"/>
    </source>
</evidence>
<evidence type="ECO:0000313" key="3">
    <source>
        <dbReference type="EMBL" id="AYG95172.1"/>
    </source>
</evidence>
<organism evidence="3 4">
    <name type="scientific">Brevundimonas naejangsanensis</name>
    <dbReference type="NCBI Taxonomy" id="588932"/>
    <lineage>
        <taxon>Bacteria</taxon>
        <taxon>Pseudomonadati</taxon>
        <taxon>Pseudomonadota</taxon>
        <taxon>Alphaproteobacteria</taxon>
        <taxon>Caulobacterales</taxon>
        <taxon>Caulobacteraceae</taxon>
        <taxon>Brevundimonas</taxon>
    </lineage>
</organism>